<dbReference type="PROSITE" id="PS50894">
    <property type="entry name" value="HPT"/>
    <property type="match status" value="1"/>
</dbReference>
<dbReference type="SMART" id="SM00387">
    <property type="entry name" value="HATPase_c"/>
    <property type="match status" value="1"/>
</dbReference>
<dbReference type="Gene3D" id="2.30.30.40">
    <property type="entry name" value="SH3 Domains"/>
    <property type="match status" value="1"/>
</dbReference>
<dbReference type="PANTHER" id="PTHR43395">
    <property type="entry name" value="SENSOR HISTIDINE KINASE CHEA"/>
    <property type="match status" value="1"/>
</dbReference>
<protein>
    <recommendedName>
        <fullName evidence="2">histidine kinase</fullName>
        <ecNumber evidence="2">2.7.13.3</ecNumber>
    </recommendedName>
</protein>
<dbReference type="PANTHER" id="PTHR43395:SF1">
    <property type="entry name" value="CHEMOTAXIS PROTEIN CHEA"/>
    <property type="match status" value="1"/>
</dbReference>
<keyword evidence="4" id="KW-0808">Transferase</keyword>
<sequence>MEADDPLWQEFAAETAEHLDALESGLAGDGAVDVLFRAMHSLKGMSSAIGAHGIGTLAHKAEDVLGLARAGRLALNPPVRAALLAAVDALRGQRVALLERRQDQPPPPELLARLGALAEGRPEPAAGPAATTAAMGEDPLRATLASRLADEWPRLLAEPGRATRLAALAREGGLPRLAGLLEAVPEAEDRLAALGRLRRALMLLQPGETPPCLAGDLRAQAMATRLALAGPRQALAEAAGRLAAAADALGDEQAELLARQIQDLAARPGEAPAQRLAESRAAFATLLDGPRLAPLAETLRPAPPPLTPSLAAALPPSAHARAAAAMAAGRRIWRLRLGPLPTAEAIAEPFLSRVGEVLGSAGPPEALDIFLASDLPPGELAALRAEADPDGGALTDLAAADAPPPAPTMRVRQDRIDAVIALEAELRAAALSLGEAIAAPQARAAFEELAALQSALPPATAARLAGALERLRAATGAAERAQGRLSIALGQLDEAVLELRVTPFATLAMRLPRVLRATAEAQNKQVALEVVGEEVQMDRSLSDLLADPLLHLVRNAVDHGIETAEERIALGKPATARLLLVAERLPGRLVLSFSDDGRGIDEKAVLSRALARGLITAEAAARMSQEEIHALLFLPGFSTREAISETSGRGVGLDVVQDAARRAGGSVRVESRPGQGTRFVLDLPLTAAMQPVLLVEAGGQPYALPAGRVESVIRPEQLAPGQAITTLEAVLHLPPAESSAIVLVRRPAGLLALAVERVGRRTDLLLKPLHPALAGTPGVGGVGVLGNGEPVLLLEPDSLDSAQAAVQPA</sequence>
<gene>
    <name evidence="10" type="ORF">R9Z33_20030</name>
</gene>
<dbReference type="PROSITE" id="PS50109">
    <property type="entry name" value="HIS_KIN"/>
    <property type="match status" value="1"/>
</dbReference>
<dbReference type="SUPFAM" id="SSF55874">
    <property type="entry name" value="ATPase domain of HSP90 chaperone/DNA topoisomerase II/histidine kinase"/>
    <property type="match status" value="1"/>
</dbReference>
<feature type="domain" description="HPt" evidence="9">
    <location>
        <begin position="1"/>
        <end position="101"/>
    </location>
</feature>
<evidence type="ECO:0000256" key="4">
    <source>
        <dbReference type="ARBA" id="ARBA00022679"/>
    </source>
</evidence>
<name>A0ABZ0PF70_9PROT</name>
<dbReference type="Proteomes" id="UP001305521">
    <property type="component" value="Chromosome"/>
</dbReference>
<dbReference type="InterPro" id="IPR003594">
    <property type="entry name" value="HATPase_dom"/>
</dbReference>
<evidence type="ECO:0000256" key="6">
    <source>
        <dbReference type="ARBA" id="ARBA00023012"/>
    </source>
</evidence>
<dbReference type="InterPro" id="IPR002545">
    <property type="entry name" value="CheW-lke_dom"/>
</dbReference>
<evidence type="ECO:0000256" key="7">
    <source>
        <dbReference type="PROSITE-ProRule" id="PRU00110"/>
    </source>
</evidence>
<dbReference type="SUPFAM" id="SSF47226">
    <property type="entry name" value="Histidine-containing phosphotransfer domain, HPT domain"/>
    <property type="match status" value="1"/>
</dbReference>
<organism evidence="10 11">
    <name type="scientific">Sediminicoccus rosea</name>
    <dbReference type="NCBI Taxonomy" id="1225128"/>
    <lineage>
        <taxon>Bacteria</taxon>
        <taxon>Pseudomonadati</taxon>
        <taxon>Pseudomonadota</taxon>
        <taxon>Alphaproteobacteria</taxon>
        <taxon>Acetobacterales</taxon>
        <taxon>Roseomonadaceae</taxon>
        <taxon>Sediminicoccus</taxon>
    </lineage>
</organism>
<comment type="catalytic activity">
    <reaction evidence="1">
        <text>ATP + protein L-histidine = ADP + protein N-phospho-L-histidine.</text>
        <dbReference type="EC" id="2.7.13.3"/>
    </reaction>
</comment>
<dbReference type="SUPFAM" id="SSF50341">
    <property type="entry name" value="CheW-like"/>
    <property type="match status" value="1"/>
</dbReference>
<dbReference type="InterPro" id="IPR004358">
    <property type="entry name" value="Sig_transdc_His_kin-like_C"/>
</dbReference>
<keyword evidence="6" id="KW-0902">Two-component regulatory system</keyword>
<keyword evidence="3 7" id="KW-0597">Phosphoprotein</keyword>
<dbReference type="InterPro" id="IPR051315">
    <property type="entry name" value="Bact_Chemotaxis_CheA"/>
</dbReference>
<proteinExistence type="predicted"/>
<dbReference type="Pfam" id="PF02518">
    <property type="entry name" value="HATPase_c"/>
    <property type="match status" value="1"/>
</dbReference>
<keyword evidence="11" id="KW-1185">Reference proteome</keyword>
<reference evidence="10 11" key="1">
    <citation type="submission" date="2023-11" db="EMBL/GenBank/DDBJ databases">
        <title>Arctic aerobic anoxygenic photoheterotroph Sediminicoccus rosea KRV36 adapts its photosynthesis to long days of polar summer.</title>
        <authorList>
            <person name="Tomasch J."/>
            <person name="Kopejtka K."/>
            <person name="Bily T."/>
            <person name="Gardiner A.T."/>
            <person name="Gardian Z."/>
            <person name="Shivaramu S."/>
            <person name="Koblizek M."/>
            <person name="Engelhardt F."/>
            <person name="Kaftan D."/>
        </authorList>
    </citation>
    <scope>NUCLEOTIDE SEQUENCE [LARGE SCALE GENOMIC DNA]</scope>
    <source>
        <strain evidence="10 11">R-30</strain>
    </source>
</reference>
<evidence type="ECO:0000256" key="3">
    <source>
        <dbReference type="ARBA" id="ARBA00022553"/>
    </source>
</evidence>
<dbReference type="InterPro" id="IPR036061">
    <property type="entry name" value="CheW-like_dom_sf"/>
</dbReference>
<evidence type="ECO:0000256" key="2">
    <source>
        <dbReference type="ARBA" id="ARBA00012438"/>
    </source>
</evidence>
<accession>A0ABZ0PF70</accession>
<dbReference type="RefSeq" id="WP_318648331.1">
    <property type="nucleotide sequence ID" value="NZ_CP137852.1"/>
</dbReference>
<dbReference type="InterPro" id="IPR036641">
    <property type="entry name" value="HPT_dom_sf"/>
</dbReference>
<dbReference type="Gene3D" id="3.30.565.10">
    <property type="entry name" value="Histidine kinase-like ATPase, C-terminal domain"/>
    <property type="match status" value="1"/>
</dbReference>
<dbReference type="InterPro" id="IPR005467">
    <property type="entry name" value="His_kinase_dom"/>
</dbReference>
<evidence type="ECO:0000256" key="5">
    <source>
        <dbReference type="ARBA" id="ARBA00022777"/>
    </source>
</evidence>
<dbReference type="InterPro" id="IPR008207">
    <property type="entry name" value="Sig_transdc_His_kin_Hpt_dom"/>
</dbReference>
<dbReference type="CDD" id="cd00088">
    <property type="entry name" value="HPT"/>
    <property type="match status" value="1"/>
</dbReference>
<feature type="domain" description="Histidine kinase" evidence="8">
    <location>
        <begin position="484"/>
        <end position="687"/>
    </location>
</feature>
<dbReference type="Gene3D" id="1.20.120.160">
    <property type="entry name" value="HPT domain"/>
    <property type="match status" value="1"/>
</dbReference>
<evidence type="ECO:0000259" key="9">
    <source>
        <dbReference type="PROSITE" id="PS50894"/>
    </source>
</evidence>
<dbReference type="EC" id="2.7.13.3" evidence="2"/>
<feature type="modified residue" description="Phosphohistidine" evidence="7">
    <location>
        <position position="40"/>
    </location>
</feature>
<keyword evidence="5" id="KW-0418">Kinase</keyword>
<evidence type="ECO:0000313" key="10">
    <source>
        <dbReference type="EMBL" id="WPB84373.1"/>
    </source>
</evidence>
<dbReference type="EMBL" id="CP137852">
    <property type="protein sequence ID" value="WPB84373.1"/>
    <property type="molecule type" value="Genomic_DNA"/>
</dbReference>
<dbReference type="SMART" id="SM00260">
    <property type="entry name" value="CheW"/>
    <property type="match status" value="1"/>
</dbReference>
<dbReference type="Pfam" id="PF01627">
    <property type="entry name" value="Hpt"/>
    <property type="match status" value="1"/>
</dbReference>
<dbReference type="Pfam" id="PF01584">
    <property type="entry name" value="CheW"/>
    <property type="match status" value="1"/>
</dbReference>
<evidence type="ECO:0000256" key="1">
    <source>
        <dbReference type="ARBA" id="ARBA00000085"/>
    </source>
</evidence>
<evidence type="ECO:0000313" key="11">
    <source>
        <dbReference type="Proteomes" id="UP001305521"/>
    </source>
</evidence>
<dbReference type="InterPro" id="IPR036890">
    <property type="entry name" value="HATPase_C_sf"/>
</dbReference>
<evidence type="ECO:0000259" key="8">
    <source>
        <dbReference type="PROSITE" id="PS50109"/>
    </source>
</evidence>
<dbReference type="SMART" id="SM00073">
    <property type="entry name" value="HPT"/>
    <property type="match status" value="1"/>
</dbReference>
<dbReference type="PRINTS" id="PR00344">
    <property type="entry name" value="BCTRLSENSOR"/>
</dbReference>